<evidence type="ECO:0000313" key="2">
    <source>
        <dbReference type="Proteomes" id="UP000198327"/>
    </source>
</evidence>
<name>A0A239DU93_9NOCA</name>
<organism evidence="1 2">
    <name type="scientific">Rhodococcoides kyotonense</name>
    <dbReference type="NCBI Taxonomy" id="398843"/>
    <lineage>
        <taxon>Bacteria</taxon>
        <taxon>Bacillati</taxon>
        <taxon>Actinomycetota</taxon>
        <taxon>Actinomycetes</taxon>
        <taxon>Mycobacteriales</taxon>
        <taxon>Nocardiaceae</taxon>
        <taxon>Rhodococcoides</taxon>
    </lineage>
</organism>
<protein>
    <recommendedName>
        <fullName evidence="3">Hydroxyneurosporene synthase (CrtC)</fullName>
    </recommendedName>
</protein>
<evidence type="ECO:0000313" key="1">
    <source>
        <dbReference type="EMBL" id="SNS35907.1"/>
    </source>
</evidence>
<evidence type="ECO:0008006" key="3">
    <source>
        <dbReference type="Google" id="ProtNLM"/>
    </source>
</evidence>
<dbReference type="RefSeq" id="WP_245865187.1">
    <property type="nucleotide sequence ID" value="NZ_FZOW01000002.1"/>
</dbReference>
<proteinExistence type="predicted"/>
<dbReference type="AlphaFoldDB" id="A0A239DU93"/>
<dbReference type="SUPFAM" id="SSF159245">
    <property type="entry name" value="AttH-like"/>
    <property type="match status" value="1"/>
</dbReference>
<gene>
    <name evidence="1" type="ORF">SAMN05421642_10239</name>
</gene>
<accession>A0A239DU93</accession>
<sequence length="381" mass="43369">MRQSMQKLLPADELLHHQTAQTFATVSESDISWTEKIWSPMFAIDGSVQIDCGLGKYHNRNVMDMFAGISRGTEQITVRASRVLDDDLERVGAGPFDYEVVEPLKKVRFVLQKNEIQPIEFDVTLTAVLPPFLEAKDAQRDKLGLRMCSEVLRYHQLCTAEGTLKIDGQKIDVTPDKWLAYRDHSWGVRMDVGEPAPDVKKDQRLDGDFKLLWTPMYFKRPDGSQYEIHFYLQMEGETTTYFSGFVNESDGSQRPLVGVRDDLKFDPKNRRLLGGSIEFDAGWGETRRIEIEPLSDTGFHLGAGLYFGYKNQRHGIYAGPSHLDGERIADVSTPEAVREVHQLRDLPIRTREGDAEGYGIFESMVIGEHPKYGLTREDSFL</sequence>
<dbReference type="EMBL" id="FZOW01000002">
    <property type="protein sequence ID" value="SNS35907.1"/>
    <property type="molecule type" value="Genomic_DNA"/>
</dbReference>
<keyword evidence="2" id="KW-1185">Reference proteome</keyword>
<dbReference type="Proteomes" id="UP000198327">
    <property type="component" value="Unassembled WGS sequence"/>
</dbReference>
<reference evidence="2" key="1">
    <citation type="submission" date="2017-06" db="EMBL/GenBank/DDBJ databases">
        <authorList>
            <person name="Varghese N."/>
            <person name="Submissions S."/>
        </authorList>
    </citation>
    <scope>NUCLEOTIDE SEQUENCE [LARGE SCALE GENOMIC DNA]</scope>
    <source>
        <strain evidence="2">JCM 23211</strain>
    </source>
</reference>